<feature type="compositionally biased region" description="Basic and acidic residues" evidence="1">
    <location>
        <begin position="63"/>
        <end position="75"/>
    </location>
</feature>
<name>A0A5B7I9D4_PORTR</name>
<protein>
    <submittedName>
        <fullName evidence="2">Uncharacterized protein</fullName>
    </submittedName>
</protein>
<evidence type="ECO:0000256" key="1">
    <source>
        <dbReference type="SAM" id="MobiDB-lite"/>
    </source>
</evidence>
<dbReference type="AlphaFoldDB" id="A0A5B7I9D4"/>
<reference evidence="2 3" key="1">
    <citation type="submission" date="2019-05" db="EMBL/GenBank/DDBJ databases">
        <title>Another draft genome of Portunus trituberculatus and its Hox gene families provides insights of decapod evolution.</title>
        <authorList>
            <person name="Jeong J.-H."/>
            <person name="Song I."/>
            <person name="Kim S."/>
            <person name="Choi T."/>
            <person name="Kim D."/>
            <person name="Ryu S."/>
            <person name="Kim W."/>
        </authorList>
    </citation>
    <scope>NUCLEOTIDE SEQUENCE [LARGE SCALE GENOMIC DNA]</scope>
    <source>
        <tissue evidence="2">Muscle</tissue>
    </source>
</reference>
<feature type="compositionally biased region" description="Low complexity" evidence="1">
    <location>
        <begin position="37"/>
        <end position="48"/>
    </location>
</feature>
<evidence type="ECO:0000313" key="2">
    <source>
        <dbReference type="EMBL" id="MPC78496.1"/>
    </source>
</evidence>
<gene>
    <name evidence="2" type="ORF">E2C01_072983</name>
</gene>
<proteinExistence type="predicted"/>
<dbReference type="EMBL" id="VSRR010048575">
    <property type="protein sequence ID" value="MPC78496.1"/>
    <property type="molecule type" value="Genomic_DNA"/>
</dbReference>
<keyword evidence="3" id="KW-1185">Reference proteome</keyword>
<dbReference type="Proteomes" id="UP000324222">
    <property type="component" value="Unassembled WGS sequence"/>
</dbReference>
<organism evidence="2 3">
    <name type="scientific">Portunus trituberculatus</name>
    <name type="common">Swimming crab</name>
    <name type="synonym">Neptunus trituberculatus</name>
    <dbReference type="NCBI Taxonomy" id="210409"/>
    <lineage>
        <taxon>Eukaryota</taxon>
        <taxon>Metazoa</taxon>
        <taxon>Ecdysozoa</taxon>
        <taxon>Arthropoda</taxon>
        <taxon>Crustacea</taxon>
        <taxon>Multicrustacea</taxon>
        <taxon>Malacostraca</taxon>
        <taxon>Eumalacostraca</taxon>
        <taxon>Eucarida</taxon>
        <taxon>Decapoda</taxon>
        <taxon>Pleocyemata</taxon>
        <taxon>Brachyura</taxon>
        <taxon>Eubrachyura</taxon>
        <taxon>Portunoidea</taxon>
        <taxon>Portunidae</taxon>
        <taxon>Portuninae</taxon>
        <taxon>Portunus</taxon>
    </lineage>
</organism>
<accession>A0A5B7I9D4</accession>
<feature type="region of interest" description="Disordered" evidence="1">
    <location>
        <begin position="1"/>
        <end position="75"/>
    </location>
</feature>
<comment type="caution">
    <text evidence="2">The sequence shown here is derived from an EMBL/GenBank/DDBJ whole genome shotgun (WGS) entry which is preliminary data.</text>
</comment>
<evidence type="ECO:0000313" key="3">
    <source>
        <dbReference type="Proteomes" id="UP000324222"/>
    </source>
</evidence>
<sequence length="75" mass="7824">MALSAMGKRNQPGVSHLGAAGDSYSGRDRRGRVESSGFGQLQWQGLQGTSRVSGSGAIADSYSGRDHRGRAESVT</sequence>